<reference evidence="1 2" key="1">
    <citation type="submission" date="2020-12" db="EMBL/GenBank/DDBJ databases">
        <title>FDA dAtabase for Regulatory Grade micrObial Sequences (FDA-ARGOS): Supporting development and validation of Infectious Disease Dx tests.</title>
        <authorList>
            <person name="Sproer C."/>
            <person name="Gronow S."/>
            <person name="Severitt S."/>
            <person name="Schroder I."/>
            <person name="Tallon L."/>
            <person name="Sadzewicz L."/>
            <person name="Zhao X."/>
            <person name="Boylan J."/>
            <person name="Ott S."/>
            <person name="Bowen H."/>
            <person name="Vavikolanu K."/>
            <person name="Mehta A."/>
            <person name="Aluvathingal J."/>
            <person name="Nadendla S."/>
            <person name="Lowell S."/>
            <person name="Myers T."/>
            <person name="Yan Y."/>
            <person name="Sichtig H."/>
        </authorList>
    </citation>
    <scope>NUCLEOTIDE SEQUENCE [LARGE SCALE GENOMIC DNA]</scope>
    <source>
        <strain evidence="1 2">FDAARGOS_890</strain>
    </source>
</reference>
<dbReference type="KEGG" id="dla:I6G47_16320"/>
<dbReference type="Pfam" id="PF11367">
    <property type="entry name" value="Tail_completion_gp17"/>
    <property type="match status" value="1"/>
</dbReference>
<sequence length="117" mass="12721">MALEEDLMAELLAECPRVVVGTAPYGTTMPYVTWQHIGGDVLRYTDNAPADKRKPLIQINTWAATPQQAFALIQRIEERLCAAAAFTARPHGDPIGAYDDAGVVSGYLQTFSILGAR</sequence>
<evidence type="ECO:0000313" key="1">
    <source>
        <dbReference type="EMBL" id="QPS78599.1"/>
    </source>
</evidence>
<evidence type="ECO:0000313" key="2">
    <source>
        <dbReference type="Proteomes" id="UP000595064"/>
    </source>
</evidence>
<accession>A0A7T2YMV8</accession>
<keyword evidence="2" id="KW-1185">Reference proteome</keyword>
<protein>
    <submittedName>
        <fullName evidence="1">DUF3168 domain-containing protein</fullName>
    </submittedName>
</protein>
<name>A0A7T2YMV8_9BURK</name>
<dbReference type="AlphaFoldDB" id="A0A7T2YMV8"/>
<dbReference type="Proteomes" id="UP000595064">
    <property type="component" value="Chromosome"/>
</dbReference>
<dbReference type="EMBL" id="CP065748">
    <property type="protein sequence ID" value="QPS78599.1"/>
    <property type="molecule type" value="Genomic_DNA"/>
</dbReference>
<gene>
    <name evidence="1" type="ORF">I6G47_16320</name>
</gene>
<organism evidence="1 2">
    <name type="scientific">Delftia lacustris</name>
    <dbReference type="NCBI Taxonomy" id="558537"/>
    <lineage>
        <taxon>Bacteria</taxon>
        <taxon>Pseudomonadati</taxon>
        <taxon>Pseudomonadota</taxon>
        <taxon>Betaproteobacteria</taxon>
        <taxon>Burkholderiales</taxon>
        <taxon>Comamonadaceae</taxon>
        <taxon>Delftia</taxon>
    </lineage>
</organism>
<dbReference type="RefSeq" id="WP_034369087.1">
    <property type="nucleotide sequence ID" value="NZ_CP065748.1"/>
</dbReference>
<dbReference type="GeneID" id="83661792"/>
<dbReference type="InterPro" id="IPR021508">
    <property type="entry name" value="Gp17-like"/>
</dbReference>
<proteinExistence type="predicted"/>